<reference evidence="2 3" key="1">
    <citation type="journal article" date="2016" name="Nat. Commun.">
        <title>Thousands of microbial genomes shed light on interconnected biogeochemical processes in an aquifer system.</title>
        <authorList>
            <person name="Anantharaman K."/>
            <person name="Brown C.T."/>
            <person name="Hug L.A."/>
            <person name="Sharon I."/>
            <person name="Castelle C.J."/>
            <person name="Probst A.J."/>
            <person name="Thomas B.C."/>
            <person name="Singh A."/>
            <person name="Wilkins M.J."/>
            <person name="Karaoz U."/>
            <person name="Brodie E.L."/>
            <person name="Williams K.H."/>
            <person name="Hubbard S.S."/>
            <person name="Banfield J.F."/>
        </authorList>
    </citation>
    <scope>NUCLEOTIDE SEQUENCE [LARGE SCALE GENOMIC DNA]</scope>
</reference>
<dbReference type="AlphaFoldDB" id="A0A1G2PDN9"/>
<feature type="compositionally biased region" description="Basic and acidic residues" evidence="1">
    <location>
        <begin position="60"/>
        <end position="70"/>
    </location>
</feature>
<organism evidence="2 3">
    <name type="scientific">Candidatus Taylorbacteria bacterium RIFCSPLOWO2_12_FULL_47_20</name>
    <dbReference type="NCBI Taxonomy" id="1802335"/>
    <lineage>
        <taxon>Bacteria</taxon>
        <taxon>Candidatus Tayloriibacteriota</taxon>
    </lineage>
</organism>
<evidence type="ECO:0000313" key="3">
    <source>
        <dbReference type="Proteomes" id="UP000176881"/>
    </source>
</evidence>
<name>A0A1G2PDN9_9BACT</name>
<proteinExistence type="predicted"/>
<protein>
    <submittedName>
        <fullName evidence="2">Uncharacterized protein</fullName>
    </submittedName>
</protein>
<dbReference type="Proteomes" id="UP000176881">
    <property type="component" value="Unassembled WGS sequence"/>
</dbReference>
<comment type="caution">
    <text evidence="2">The sequence shown here is derived from an EMBL/GenBank/DDBJ whole genome shotgun (WGS) entry which is preliminary data.</text>
</comment>
<evidence type="ECO:0000313" key="2">
    <source>
        <dbReference type="EMBL" id="OHA45721.1"/>
    </source>
</evidence>
<dbReference type="EMBL" id="MHSN01000001">
    <property type="protein sequence ID" value="OHA45721.1"/>
    <property type="molecule type" value="Genomic_DNA"/>
</dbReference>
<evidence type="ECO:0000256" key="1">
    <source>
        <dbReference type="SAM" id="MobiDB-lite"/>
    </source>
</evidence>
<sequence>MEGENLYKTSSEKKFLRKVAGDKDAPDVVSHSAEEDLARIKNDLSGLIGKEGGLQKTKERFLKDKGEAERQVQTGSLDLEGAVE</sequence>
<feature type="region of interest" description="Disordered" evidence="1">
    <location>
        <begin position="60"/>
        <end position="84"/>
    </location>
</feature>
<gene>
    <name evidence="2" type="ORF">A3G59_01765</name>
</gene>
<accession>A0A1G2PDN9</accession>
<dbReference type="STRING" id="1802335.A3G59_01765"/>